<evidence type="ECO:0000256" key="1">
    <source>
        <dbReference type="PROSITE-ProRule" id="PRU00169"/>
    </source>
</evidence>
<dbReference type="Pfam" id="PF00072">
    <property type="entry name" value="Response_reg"/>
    <property type="match status" value="1"/>
</dbReference>
<reference evidence="3 4" key="1">
    <citation type="submission" date="2019-02" db="EMBL/GenBank/DDBJ databases">
        <authorList>
            <person name="Goldberg S.R."/>
            <person name="Haltli B.A."/>
            <person name="Correa H."/>
            <person name="Russell K.G."/>
        </authorList>
    </citation>
    <scope>NUCLEOTIDE SEQUENCE [LARGE SCALE GENOMIC DNA]</scope>
    <source>
        <strain evidence="3 4">JCM 16186</strain>
    </source>
</reference>
<dbReference type="PANTHER" id="PTHR43228">
    <property type="entry name" value="TWO-COMPONENT RESPONSE REGULATOR"/>
    <property type="match status" value="1"/>
</dbReference>
<dbReference type="RefSeq" id="WP_155168758.1">
    <property type="nucleotide sequence ID" value="NZ_BAAAFL010000012.1"/>
</dbReference>
<dbReference type="InterPro" id="IPR011006">
    <property type="entry name" value="CheY-like_superfamily"/>
</dbReference>
<dbReference type="PANTHER" id="PTHR43228:SF1">
    <property type="entry name" value="TWO-COMPONENT RESPONSE REGULATOR ARR22"/>
    <property type="match status" value="1"/>
</dbReference>
<sequence>MKPLKSILLIDDDDNFNYLHMRLLTKMNVAHHVEIVTNGQQALDFLISQNELKKEYPDLIFLDIDMPIMDGWSFLLEYEMLIRKVFSKSVLAMFTSNGDEAIRKKALSIDFVNIFFVKPLTTSDINYILDKYFTNSPVIA</sequence>
<protein>
    <submittedName>
        <fullName evidence="3">Response regulator</fullName>
    </submittedName>
</protein>
<evidence type="ECO:0000313" key="3">
    <source>
        <dbReference type="EMBL" id="MTI23616.1"/>
    </source>
</evidence>
<dbReference type="InterPro" id="IPR001789">
    <property type="entry name" value="Sig_transdc_resp-reg_receiver"/>
</dbReference>
<dbReference type="Gene3D" id="3.40.50.2300">
    <property type="match status" value="1"/>
</dbReference>
<gene>
    <name evidence="3" type="ORF">E1163_01490</name>
</gene>
<feature type="domain" description="Response regulatory" evidence="2">
    <location>
        <begin position="6"/>
        <end position="133"/>
    </location>
</feature>
<organism evidence="3 4">
    <name type="scientific">Fulvivirga kasyanovii</name>
    <dbReference type="NCBI Taxonomy" id="396812"/>
    <lineage>
        <taxon>Bacteria</taxon>
        <taxon>Pseudomonadati</taxon>
        <taxon>Bacteroidota</taxon>
        <taxon>Cytophagia</taxon>
        <taxon>Cytophagales</taxon>
        <taxon>Fulvivirgaceae</taxon>
        <taxon>Fulvivirga</taxon>
    </lineage>
</organism>
<dbReference type="PROSITE" id="PS50110">
    <property type="entry name" value="RESPONSE_REGULATORY"/>
    <property type="match status" value="1"/>
</dbReference>
<dbReference type="SUPFAM" id="SSF52172">
    <property type="entry name" value="CheY-like"/>
    <property type="match status" value="1"/>
</dbReference>
<feature type="modified residue" description="4-aspartylphosphate" evidence="1">
    <location>
        <position position="63"/>
    </location>
</feature>
<keyword evidence="4" id="KW-1185">Reference proteome</keyword>
<dbReference type="EMBL" id="SMLW01000254">
    <property type="protein sequence ID" value="MTI23616.1"/>
    <property type="molecule type" value="Genomic_DNA"/>
</dbReference>
<keyword evidence="1" id="KW-0597">Phosphoprotein</keyword>
<dbReference type="SMART" id="SM00448">
    <property type="entry name" value="REC"/>
    <property type="match status" value="1"/>
</dbReference>
<dbReference type="Proteomes" id="UP000798808">
    <property type="component" value="Unassembled WGS sequence"/>
</dbReference>
<evidence type="ECO:0000313" key="4">
    <source>
        <dbReference type="Proteomes" id="UP000798808"/>
    </source>
</evidence>
<name>A0ABW9RI13_9BACT</name>
<dbReference type="InterPro" id="IPR052048">
    <property type="entry name" value="ST_Response_Regulator"/>
</dbReference>
<proteinExistence type="predicted"/>
<evidence type="ECO:0000259" key="2">
    <source>
        <dbReference type="PROSITE" id="PS50110"/>
    </source>
</evidence>
<accession>A0ABW9RI13</accession>
<comment type="caution">
    <text evidence="3">The sequence shown here is derived from an EMBL/GenBank/DDBJ whole genome shotgun (WGS) entry which is preliminary data.</text>
</comment>